<dbReference type="Pfam" id="PF18906">
    <property type="entry name" value="Phage_tube_2"/>
    <property type="match status" value="2"/>
</dbReference>
<protein>
    <submittedName>
        <fullName evidence="1">Uncharacterized protein</fullName>
    </submittedName>
</protein>
<reference evidence="1" key="1">
    <citation type="submission" date="2020-09" db="EMBL/GenBank/DDBJ databases">
        <title>Genome seq and assembly of Limnohabitants sp.</title>
        <authorList>
            <person name="Chhetri G."/>
        </authorList>
    </citation>
    <scope>NUCLEOTIDE SEQUENCE</scope>
    <source>
        <strain evidence="1">JUR4</strain>
    </source>
</reference>
<dbReference type="EMBL" id="JACYFT010000004">
    <property type="protein sequence ID" value="MBD8051763.1"/>
    <property type="molecule type" value="Genomic_DNA"/>
</dbReference>
<evidence type="ECO:0000313" key="1">
    <source>
        <dbReference type="EMBL" id="MBD8051763.1"/>
    </source>
</evidence>
<comment type="caution">
    <text evidence="1">The sequence shown here is derived from an EMBL/GenBank/DDBJ whole genome shotgun (WGS) entry which is preliminary data.</text>
</comment>
<organism evidence="1 2">
    <name type="scientific">Limnohabitans radicicola</name>
    <dbReference type="NCBI Taxonomy" id="2771427"/>
    <lineage>
        <taxon>Bacteria</taxon>
        <taxon>Pseudomonadati</taxon>
        <taxon>Pseudomonadota</taxon>
        <taxon>Betaproteobacteria</taxon>
        <taxon>Burkholderiales</taxon>
        <taxon>Comamonadaceae</taxon>
        <taxon>Limnohabitans</taxon>
    </lineage>
</organism>
<sequence length="404" mass="42128">MPQASGIFKQVAIKRELSYGAAPSASGAQLLRRAQSTIDLTKETYQSGEIRPDMQVADFRHGVRRIQGSLQGELSPKTYSDIFAAVLKREFTAGASATGLAITIATGTGNSYTVTRGSGSYLTDGFKVGDVVRLTAGTFNAANLNKNLLITGLTGTVATVMTLNGSTLTAEGPIASATIGVQGKKTYIPTSGHTDVSFSMEHWFNDISQSEVYTGIKFDKVALDLPPTGMAKVSFDTMGQNVTTANTRYFTSPTAVTSNGIVAAVNGVLLVNGAVQTVVTGLSINIDPAFSGDPVVGANTVPNLFAGPVTVTGQFTAYFTDATLRDLFVNETETSLVVSLTTDNTASADVLTLTIPRIKLGGQQKSDGTGGIVQTFPYQALLNTAGGSGTSSEQTTLVMQDTAI</sequence>
<proteinExistence type="predicted"/>
<dbReference type="InterPro" id="IPR044000">
    <property type="entry name" value="Phage_tube_2"/>
</dbReference>
<accession>A0A927FKH2</accession>
<keyword evidence="2" id="KW-1185">Reference proteome</keyword>
<evidence type="ECO:0000313" key="2">
    <source>
        <dbReference type="Proteomes" id="UP000647424"/>
    </source>
</evidence>
<name>A0A927FKH2_9BURK</name>
<dbReference type="AlphaFoldDB" id="A0A927FKH2"/>
<dbReference type="RefSeq" id="WP_191820262.1">
    <property type="nucleotide sequence ID" value="NZ_JACYFT010000004.1"/>
</dbReference>
<dbReference type="Proteomes" id="UP000647424">
    <property type="component" value="Unassembled WGS sequence"/>
</dbReference>
<gene>
    <name evidence="1" type="ORF">IC609_14545</name>
</gene>